<organism evidence="1 2">
    <name type="scientific">Beauveria bassiana D1-5</name>
    <dbReference type="NCBI Taxonomy" id="1245745"/>
    <lineage>
        <taxon>Eukaryota</taxon>
        <taxon>Fungi</taxon>
        <taxon>Dikarya</taxon>
        <taxon>Ascomycota</taxon>
        <taxon>Pezizomycotina</taxon>
        <taxon>Sordariomycetes</taxon>
        <taxon>Hypocreomycetidae</taxon>
        <taxon>Hypocreales</taxon>
        <taxon>Cordycipitaceae</taxon>
        <taxon>Beauveria</taxon>
    </lineage>
</organism>
<reference evidence="1 2" key="1">
    <citation type="submission" date="2012-10" db="EMBL/GenBank/DDBJ databases">
        <title>Genome sequencing and analysis of entomopathogenic fungi Beauveria bassiana D1-5.</title>
        <authorList>
            <person name="Li Q."/>
            <person name="Wang L."/>
            <person name="Zhang Z."/>
            <person name="Wang Q."/>
            <person name="Ren J."/>
            <person name="Wang M."/>
            <person name="Xu W."/>
            <person name="Wang J."/>
            <person name="Lu Y."/>
            <person name="Du Q."/>
            <person name="Sun Z."/>
        </authorList>
    </citation>
    <scope>NUCLEOTIDE SEQUENCE [LARGE SCALE GENOMIC DNA]</scope>
    <source>
        <strain evidence="1 2">D1-5</strain>
    </source>
</reference>
<sequence length="117" mass="13060">MPIWRWKSSEGNLLWVSRRFRDADMAALTTTLCLVDDYERLVAAVDGWESWRMPGVAAAADGSGGDGMMHECRLKLYADLDAGVLGEILGSYCALLVQVRRATKVLKVEDDMKRSSY</sequence>
<comment type="caution">
    <text evidence="1">The sequence shown here is derived from an EMBL/GenBank/DDBJ whole genome shotgun (WGS) entry which is preliminary data.</text>
</comment>
<dbReference type="AlphaFoldDB" id="A0A0A2VBD9"/>
<proteinExistence type="predicted"/>
<dbReference type="HOGENOM" id="CLU_2084435_0_0_1"/>
<evidence type="ECO:0000313" key="1">
    <source>
        <dbReference type="EMBL" id="KGQ03410.1"/>
    </source>
</evidence>
<name>A0A0A2VBD9_BEABA</name>
<accession>A0A0A2VBD9</accession>
<evidence type="ECO:0000313" key="2">
    <source>
        <dbReference type="Proteomes" id="UP000030106"/>
    </source>
</evidence>
<protein>
    <submittedName>
        <fullName evidence="1">Uncharacterized protein</fullName>
    </submittedName>
</protein>
<dbReference type="EMBL" id="ANFO01001227">
    <property type="protein sequence ID" value="KGQ03410.1"/>
    <property type="molecule type" value="Genomic_DNA"/>
</dbReference>
<gene>
    <name evidence="1" type="ORF">BBAD15_g11346</name>
</gene>
<dbReference type="Proteomes" id="UP000030106">
    <property type="component" value="Unassembled WGS sequence"/>
</dbReference>